<gene>
    <name evidence="2" type="ORF">HS088_TW04G01306</name>
</gene>
<dbReference type="EMBL" id="JAAARO010000004">
    <property type="protein sequence ID" value="KAF5749338.1"/>
    <property type="molecule type" value="Genomic_DNA"/>
</dbReference>
<protein>
    <submittedName>
        <fullName evidence="2">Uncharacterized protein</fullName>
    </submittedName>
</protein>
<feature type="compositionally biased region" description="Acidic residues" evidence="1">
    <location>
        <begin position="482"/>
        <end position="494"/>
    </location>
</feature>
<evidence type="ECO:0000313" key="3">
    <source>
        <dbReference type="Proteomes" id="UP000593562"/>
    </source>
</evidence>
<dbReference type="InParanoid" id="A0A7J7DSJ2"/>
<feature type="region of interest" description="Disordered" evidence="1">
    <location>
        <begin position="44"/>
        <end position="168"/>
    </location>
</feature>
<feature type="region of interest" description="Disordered" evidence="1">
    <location>
        <begin position="357"/>
        <end position="455"/>
    </location>
</feature>
<dbReference type="PANTHER" id="PTHR33621">
    <property type="entry name" value="ASPARTIC/GLUTAMIC ACID-RICH PROTEIN"/>
    <property type="match status" value="1"/>
</dbReference>
<feature type="region of interest" description="Disordered" evidence="1">
    <location>
        <begin position="611"/>
        <end position="646"/>
    </location>
</feature>
<accession>A0A7J7DSJ2</accession>
<evidence type="ECO:0000256" key="1">
    <source>
        <dbReference type="SAM" id="MobiDB-lite"/>
    </source>
</evidence>
<dbReference type="OrthoDB" id="1916794at2759"/>
<dbReference type="Proteomes" id="UP000593562">
    <property type="component" value="Unassembled WGS sequence"/>
</dbReference>
<comment type="caution">
    <text evidence="2">The sequence shown here is derived from an EMBL/GenBank/DDBJ whole genome shotgun (WGS) entry which is preliminary data.</text>
</comment>
<feature type="region of interest" description="Disordered" evidence="1">
    <location>
        <begin position="477"/>
        <end position="500"/>
    </location>
</feature>
<feature type="compositionally biased region" description="Basic and acidic residues" evidence="1">
    <location>
        <begin position="126"/>
        <end position="141"/>
    </location>
</feature>
<feature type="compositionally biased region" description="Basic and acidic residues" evidence="1">
    <location>
        <begin position="400"/>
        <end position="424"/>
    </location>
</feature>
<feature type="compositionally biased region" description="Polar residues" evidence="1">
    <location>
        <begin position="48"/>
        <end position="59"/>
    </location>
</feature>
<evidence type="ECO:0000313" key="2">
    <source>
        <dbReference type="EMBL" id="KAF5749338.1"/>
    </source>
</evidence>
<dbReference type="FunCoup" id="A0A7J7DSJ2">
    <property type="interactions" value="224"/>
</dbReference>
<dbReference type="PANTHER" id="PTHR33621:SF2">
    <property type="entry name" value="RIBOSOMAL L1 DOMAIN-CONTAINING PROTEIN"/>
    <property type="match status" value="1"/>
</dbReference>
<organism evidence="2 3">
    <name type="scientific">Tripterygium wilfordii</name>
    <name type="common">Thunder God vine</name>
    <dbReference type="NCBI Taxonomy" id="458696"/>
    <lineage>
        <taxon>Eukaryota</taxon>
        <taxon>Viridiplantae</taxon>
        <taxon>Streptophyta</taxon>
        <taxon>Embryophyta</taxon>
        <taxon>Tracheophyta</taxon>
        <taxon>Spermatophyta</taxon>
        <taxon>Magnoliopsida</taxon>
        <taxon>eudicotyledons</taxon>
        <taxon>Gunneridae</taxon>
        <taxon>Pentapetalae</taxon>
        <taxon>rosids</taxon>
        <taxon>fabids</taxon>
        <taxon>Celastrales</taxon>
        <taxon>Celastraceae</taxon>
        <taxon>Tripterygium</taxon>
    </lineage>
</organism>
<keyword evidence="3" id="KW-1185">Reference proteome</keyword>
<feature type="compositionally biased region" description="Basic and acidic residues" evidence="1">
    <location>
        <begin position="370"/>
        <end position="387"/>
    </location>
</feature>
<dbReference type="AlphaFoldDB" id="A0A7J7DSJ2"/>
<sequence>MDFDSLSRRELQSLCKKNKIPANMTNVAMADALKALEHVEGLDDTLIQAESNPLQSPENPRTARRKPSNAEPGSSKCLTSARRATRRAAAEEGDEENKNVDVTKTPAAPTTRRRATVHSARQKVGIHLEEADEGPQKRDVAESSAVPTSRRRAPATSSRWKIDGQKDEGSVQRMYSTRRSVRLLEKSMSELSMKEHGRLEPIKMIEDEESEGKKETSETKLLAISPDSAQEIDGLESSGQFCNGLLEDNKKAKHELGAEKCGELENSLVSAVQYQYESEGSNKTDVFFEENGENTADMSNESIKERGTDLLVARVSSEIEALNMVSKSETNEELNDTHDFSFVEVPAVPEEVSAEIMDHVTDSHFPLQHEINESEKGKLYECDESKSVESQQSASSDPDLEPKYSIDEEAKADKSEEKPSESHQENSFGELPKENAPLLPEDIDSVKFESAKGSESTKYFVDYEKSDEVSHQLVSESCDMSDFPDDSTVEDDYSGFESSGNDQIQIADEFGEEESINADNVEALSYSTEKKLTNGPDADVREELNITSTLLEKASEFEFVQQMSPTCPPMVSEGEGVGRIALPKMEAYDSRTLIDDKNVTQAAEFVTTIHENPPSLDKSPSRGKGIGQNAQFAPDSLPGQFPRPYFSSAKKQTTLPMIMQDSGINKENIDLSGCNLEAQKDKMKEKNVIDKGGKVVLEGESIRSLKKMLKKKLTITGSAKEKDPNVTKEEGKTRPALQMVPENCMPVADSLEI</sequence>
<proteinExistence type="predicted"/>
<name>A0A7J7DSJ2_TRIWF</name>
<reference evidence="2 3" key="1">
    <citation type="journal article" date="2020" name="Nat. Commun.">
        <title>Genome of Tripterygium wilfordii and identification of cytochrome P450 involved in triptolide biosynthesis.</title>
        <authorList>
            <person name="Tu L."/>
            <person name="Su P."/>
            <person name="Zhang Z."/>
            <person name="Gao L."/>
            <person name="Wang J."/>
            <person name="Hu T."/>
            <person name="Zhou J."/>
            <person name="Zhang Y."/>
            <person name="Zhao Y."/>
            <person name="Liu Y."/>
            <person name="Song Y."/>
            <person name="Tong Y."/>
            <person name="Lu Y."/>
            <person name="Yang J."/>
            <person name="Xu C."/>
            <person name="Jia M."/>
            <person name="Peters R.J."/>
            <person name="Huang L."/>
            <person name="Gao W."/>
        </authorList>
    </citation>
    <scope>NUCLEOTIDE SEQUENCE [LARGE SCALE GENOMIC DNA]</scope>
    <source>
        <strain evidence="3">cv. XIE 37</strain>
        <tissue evidence="2">Leaf</tissue>
    </source>
</reference>